<evidence type="ECO:0000256" key="4">
    <source>
        <dbReference type="PROSITE-ProRule" id="PRU00335"/>
    </source>
</evidence>
<dbReference type="InterPro" id="IPR001647">
    <property type="entry name" value="HTH_TetR"/>
</dbReference>
<feature type="DNA-binding region" description="H-T-H motif" evidence="4">
    <location>
        <begin position="33"/>
        <end position="52"/>
    </location>
</feature>
<evidence type="ECO:0000259" key="5">
    <source>
        <dbReference type="PROSITE" id="PS50977"/>
    </source>
</evidence>
<reference evidence="6 7" key="1">
    <citation type="submission" date="2019-06" db="EMBL/GenBank/DDBJ databases">
        <title>A novel species of marine bacteria.</title>
        <authorList>
            <person name="Wang Y."/>
        </authorList>
    </citation>
    <scope>NUCLEOTIDE SEQUENCE [LARGE SCALE GENOMIC DNA]</scope>
    <source>
        <strain evidence="6 7">MA1-10</strain>
    </source>
</reference>
<dbReference type="OrthoDB" id="7223515at2"/>
<dbReference type="InterPro" id="IPR025996">
    <property type="entry name" value="MT1864/Rv1816-like_C"/>
</dbReference>
<dbReference type="RefSeq" id="WP_142853628.1">
    <property type="nucleotide sequence ID" value="NZ_FXWW01000002.1"/>
</dbReference>
<sequence length="199" mass="21924">MVRKSEIRREALRLALIEAAEERIKRDGAGAIKARELAKDVGCATGAIYNVFEDLNALVMAVNGRTFLAMGRDIAESRHLAGGQSPQRVLIAMSQTYLDFAAAHTNLWRALFDLHMTVAEVPDWYQAELDKLFANISETLADLWPTRGAEEIALMTRALFSSVHGIVLLGLEQRISGVPKEMIALMIEKTLTELTGSAN</sequence>
<dbReference type="GO" id="GO:0003677">
    <property type="term" value="F:DNA binding"/>
    <property type="evidence" value="ECO:0007669"/>
    <property type="project" value="UniProtKB-UniRule"/>
</dbReference>
<accession>A0A545SR83</accession>
<evidence type="ECO:0000256" key="3">
    <source>
        <dbReference type="ARBA" id="ARBA00023163"/>
    </source>
</evidence>
<dbReference type="Gene3D" id="1.10.357.10">
    <property type="entry name" value="Tetracycline Repressor, domain 2"/>
    <property type="match status" value="1"/>
</dbReference>
<dbReference type="AlphaFoldDB" id="A0A545SR83"/>
<dbReference type="SUPFAM" id="SSF46689">
    <property type="entry name" value="Homeodomain-like"/>
    <property type="match status" value="1"/>
</dbReference>
<gene>
    <name evidence="6" type="ORF">FIL88_09585</name>
</gene>
<dbReference type="Proteomes" id="UP000315816">
    <property type="component" value="Unassembled WGS sequence"/>
</dbReference>
<organism evidence="6 7">
    <name type="scientific">Aliiroseovarius halocynthiae</name>
    <dbReference type="NCBI Taxonomy" id="985055"/>
    <lineage>
        <taxon>Bacteria</taxon>
        <taxon>Pseudomonadati</taxon>
        <taxon>Pseudomonadota</taxon>
        <taxon>Alphaproteobacteria</taxon>
        <taxon>Rhodobacterales</taxon>
        <taxon>Paracoccaceae</taxon>
        <taxon>Aliiroseovarius</taxon>
    </lineage>
</organism>
<evidence type="ECO:0000256" key="1">
    <source>
        <dbReference type="ARBA" id="ARBA00023015"/>
    </source>
</evidence>
<name>A0A545SR83_9RHOB</name>
<dbReference type="InterPro" id="IPR036271">
    <property type="entry name" value="Tet_transcr_reg_TetR-rel_C_sf"/>
</dbReference>
<evidence type="ECO:0000313" key="7">
    <source>
        <dbReference type="Proteomes" id="UP000315816"/>
    </source>
</evidence>
<feature type="domain" description="HTH tetR-type" evidence="5">
    <location>
        <begin position="10"/>
        <end position="70"/>
    </location>
</feature>
<proteinExistence type="predicted"/>
<dbReference type="SUPFAM" id="SSF48498">
    <property type="entry name" value="Tetracyclin repressor-like, C-terminal domain"/>
    <property type="match status" value="1"/>
</dbReference>
<protein>
    <submittedName>
        <fullName evidence="6">TetR/AcrR family transcriptional regulator</fullName>
    </submittedName>
</protein>
<keyword evidence="1" id="KW-0805">Transcription regulation</keyword>
<keyword evidence="3" id="KW-0804">Transcription</keyword>
<dbReference type="Pfam" id="PF13305">
    <property type="entry name" value="TetR_C_33"/>
    <property type="match status" value="1"/>
</dbReference>
<keyword evidence="2 4" id="KW-0238">DNA-binding</keyword>
<dbReference type="PROSITE" id="PS50977">
    <property type="entry name" value="HTH_TETR_2"/>
    <property type="match status" value="1"/>
</dbReference>
<evidence type="ECO:0000313" key="6">
    <source>
        <dbReference type="EMBL" id="TQV67467.1"/>
    </source>
</evidence>
<comment type="caution">
    <text evidence="6">The sequence shown here is derived from an EMBL/GenBank/DDBJ whole genome shotgun (WGS) entry which is preliminary data.</text>
</comment>
<evidence type="ECO:0000256" key="2">
    <source>
        <dbReference type="ARBA" id="ARBA00023125"/>
    </source>
</evidence>
<keyword evidence="7" id="KW-1185">Reference proteome</keyword>
<dbReference type="InterPro" id="IPR009057">
    <property type="entry name" value="Homeodomain-like_sf"/>
</dbReference>
<dbReference type="EMBL" id="VICH01000006">
    <property type="protein sequence ID" value="TQV67467.1"/>
    <property type="molecule type" value="Genomic_DNA"/>
</dbReference>